<dbReference type="Pfam" id="PF00580">
    <property type="entry name" value="UvrD-helicase"/>
    <property type="match status" value="1"/>
</dbReference>
<keyword evidence="4" id="KW-0067">ATP-binding</keyword>
<dbReference type="GO" id="GO:0005524">
    <property type="term" value="F:ATP binding"/>
    <property type="evidence" value="ECO:0007669"/>
    <property type="project" value="UniProtKB-KW"/>
</dbReference>
<dbReference type="GO" id="GO:0005829">
    <property type="term" value="C:cytosol"/>
    <property type="evidence" value="ECO:0007669"/>
    <property type="project" value="TreeGrafter"/>
</dbReference>
<evidence type="ECO:0000256" key="1">
    <source>
        <dbReference type="ARBA" id="ARBA00022741"/>
    </source>
</evidence>
<dbReference type="EC" id="3.6.4.12" evidence="7"/>
<gene>
    <name evidence="7" type="primary">helD_14</name>
    <name evidence="7" type="ORF">SDC9_144983</name>
</gene>
<reference evidence="7" key="1">
    <citation type="submission" date="2019-08" db="EMBL/GenBank/DDBJ databases">
        <authorList>
            <person name="Kucharzyk K."/>
            <person name="Murdoch R.W."/>
            <person name="Higgins S."/>
            <person name="Loffler F."/>
        </authorList>
    </citation>
    <scope>NUCLEOTIDE SEQUENCE</scope>
</reference>
<proteinExistence type="predicted"/>
<evidence type="ECO:0000313" key="7">
    <source>
        <dbReference type="EMBL" id="MPM97803.1"/>
    </source>
</evidence>
<keyword evidence="1" id="KW-0547">Nucleotide-binding</keyword>
<protein>
    <submittedName>
        <fullName evidence="7">DNA helicase IV</fullName>
        <ecNumber evidence="7">3.6.4.12</ecNumber>
    </submittedName>
</protein>
<dbReference type="InterPro" id="IPR027785">
    <property type="entry name" value="UvrD-like_helicase_C"/>
</dbReference>
<dbReference type="InterPro" id="IPR027417">
    <property type="entry name" value="P-loop_NTPase"/>
</dbReference>
<dbReference type="PANTHER" id="PTHR11070">
    <property type="entry name" value="UVRD / RECB / PCRA DNA HELICASE FAMILY MEMBER"/>
    <property type="match status" value="1"/>
</dbReference>
<dbReference type="InterPro" id="IPR000212">
    <property type="entry name" value="DNA_helicase_UvrD/REP"/>
</dbReference>
<feature type="domain" description="UvrD-like helicase ATP-binding" evidence="5">
    <location>
        <begin position="25"/>
        <end position="78"/>
    </location>
</feature>
<comment type="caution">
    <text evidence="7">The sequence shown here is derived from an EMBL/GenBank/DDBJ whole genome shotgun (WGS) entry which is preliminary data.</text>
</comment>
<feature type="domain" description="UvrD-like helicase C-terminal" evidence="6">
    <location>
        <begin position="210"/>
        <end position="259"/>
    </location>
</feature>
<dbReference type="GO" id="GO:0000725">
    <property type="term" value="P:recombinational repair"/>
    <property type="evidence" value="ECO:0007669"/>
    <property type="project" value="TreeGrafter"/>
</dbReference>
<dbReference type="GO" id="GO:0016887">
    <property type="term" value="F:ATP hydrolysis activity"/>
    <property type="evidence" value="ECO:0007669"/>
    <property type="project" value="RHEA"/>
</dbReference>
<sequence>MAYYHQRSSQRIDQEDLALLLRLHEHLFGFTEYYVHVVIDEAQDLNLAEYFMIRRLLRDTASMTIVGDISQGIYPQRGITRWTELTDSILSDKELVYREMRRSYRSTAEIIDFANPLLLLDQAVPADAVRYSGVNPVVKQFTAGKFAWEEKAKAAGAQIFDWQQNDEIQTIALLCKGSQHCKDVFSLINRWLPGEVEIIENETDTFSSKIVIIPVYLAKGLEFDACIIMDAEAETYWESVSDRHLLYVALTRPLHRLAVYYTGHIAPGLS</sequence>
<dbReference type="PANTHER" id="PTHR11070:SF17">
    <property type="entry name" value="DNA HELICASE IV"/>
    <property type="match status" value="1"/>
</dbReference>
<evidence type="ECO:0000256" key="3">
    <source>
        <dbReference type="ARBA" id="ARBA00022806"/>
    </source>
</evidence>
<dbReference type="AlphaFoldDB" id="A0A645EAF9"/>
<keyword evidence="3 7" id="KW-0347">Helicase</keyword>
<evidence type="ECO:0000259" key="5">
    <source>
        <dbReference type="Pfam" id="PF00580"/>
    </source>
</evidence>
<evidence type="ECO:0000256" key="2">
    <source>
        <dbReference type="ARBA" id="ARBA00022801"/>
    </source>
</evidence>
<dbReference type="SUPFAM" id="SSF52540">
    <property type="entry name" value="P-loop containing nucleoside triphosphate hydrolases"/>
    <property type="match status" value="1"/>
</dbReference>
<dbReference type="InterPro" id="IPR014016">
    <property type="entry name" value="UvrD-like_ATP-bd"/>
</dbReference>
<dbReference type="GO" id="GO:0043138">
    <property type="term" value="F:3'-5' DNA helicase activity"/>
    <property type="evidence" value="ECO:0007669"/>
    <property type="project" value="UniProtKB-EC"/>
</dbReference>
<accession>A0A645EAF9</accession>
<dbReference type="EMBL" id="VSSQ01044021">
    <property type="protein sequence ID" value="MPM97803.1"/>
    <property type="molecule type" value="Genomic_DNA"/>
</dbReference>
<dbReference type="Gene3D" id="3.40.50.300">
    <property type="entry name" value="P-loop containing nucleotide triphosphate hydrolases"/>
    <property type="match status" value="2"/>
</dbReference>
<organism evidence="7">
    <name type="scientific">bioreactor metagenome</name>
    <dbReference type="NCBI Taxonomy" id="1076179"/>
    <lineage>
        <taxon>unclassified sequences</taxon>
        <taxon>metagenomes</taxon>
        <taxon>ecological metagenomes</taxon>
    </lineage>
</organism>
<name>A0A645EAF9_9ZZZZ</name>
<dbReference type="GO" id="GO:0003677">
    <property type="term" value="F:DNA binding"/>
    <property type="evidence" value="ECO:0007669"/>
    <property type="project" value="InterPro"/>
</dbReference>
<dbReference type="Pfam" id="PF13538">
    <property type="entry name" value="UvrD_C_2"/>
    <property type="match status" value="1"/>
</dbReference>
<evidence type="ECO:0000259" key="6">
    <source>
        <dbReference type="Pfam" id="PF13538"/>
    </source>
</evidence>
<keyword evidence="2 7" id="KW-0378">Hydrolase</keyword>
<evidence type="ECO:0000256" key="4">
    <source>
        <dbReference type="ARBA" id="ARBA00022840"/>
    </source>
</evidence>